<dbReference type="Pfam" id="PF00990">
    <property type="entry name" value="GGDEF"/>
    <property type="match status" value="1"/>
</dbReference>
<evidence type="ECO:0000313" key="5">
    <source>
        <dbReference type="Proteomes" id="UP001165044"/>
    </source>
</evidence>
<name>A0ABQ5PZX3_9BACT</name>
<dbReference type="InterPro" id="IPR035919">
    <property type="entry name" value="EAL_sf"/>
</dbReference>
<dbReference type="Gene3D" id="3.20.20.450">
    <property type="entry name" value="EAL domain"/>
    <property type="match status" value="1"/>
</dbReference>
<dbReference type="InterPro" id="IPR001633">
    <property type="entry name" value="EAL_dom"/>
</dbReference>
<dbReference type="EMBL" id="BSDC01000002">
    <property type="protein sequence ID" value="GLH67686.1"/>
    <property type="molecule type" value="Genomic_DNA"/>
</dbReference>
<feature type="domain" description="EAL" evidence="2">
    <location>
        <begin position="203"/>
        <end position="459"/>
    </location>
</feature>
<protein>
    <recommendedName>
        <fullName evidence="6">EAL domain-containing protein</fullName>
    </recommendedName>
</protein>
<feature type="coiled-coil region" evidence="1">
    <location>
        <begin position="6"/>
        <end position="33"/>
    </location>
</feature>
<dbReference type="Gene3D" id="3.30.70.270">
    <property type="match status" value="1"/>
</dbReference>
<dbReference type="PANTHER" id="PTHR44757">
    <property type="entry name" value="DIGUANYLATE CYCLASE DGCP"/>
    <property type="match status" value="1"/>
</dbReference>
<evidence type="ECO:0000313" key="4">
    <source>
        <dbReference type="EMBL" id="GLH67686.1"/>
    </source>
</evidence>
<dbReference type="Proteomes" id="UP001165044">
    <property type="component" value="Unassembled WGS sequence"/>
</dbReference>
<evidence type="ECO:0000259" key="3">
    <source>
        <dbReference type="PROSITE" id="PS50887"/>
    </source>
</evidence>
<dbReference type="InterPro" id="IPR043128">
    <property type="entry name" value="Rev_trsase/Diguanyl_cyclase"/>
</dbReference>
<dbReference type="NCBIfam" id="TIGR00254">
    <property type="entry name" value="GGDEF"/>
    <property type="match status" value="1"/>
</dbReference>
<dbReference type="PANTHER" id="PTHR44757:SF2">
    <property type="entry name" value="BIOFILM ARCHITECTURE MAINTENANCE PROTEIN MBAA"/>
    <property type="match status" value="1"/>
</dbReference>
<reference evidence="4" key="1">
    <citation type="journal article" date="2023" name="Antonie Van Leeuwenhoek">
        <title>Mesoterricola silvestris gen. nov., sp. nov., Mesoterricola sediminis sp. nov., Geothrix oryzae sp. nov., Geothrix edaphica sp. nov., Geothrix rubra sp. nov., and Geothrix limicola sp. nov., six novel members of Acidobacteriota isolated from soils.</title>
        <authorList>
            <person name="Itoh H."/>
            <person name="Sugisawa Y."/>
            <person name="Mise K."/>
            <person name="Xu Z."/>
            <person name="Kuniyasu M."/>
            <person name="Ushijima N."/>
            <person name="Kawano K."/>
            <person name="Kobayashi E."/>
            <person name="Shiratori Y."/>
            <person name="Masuda Y."/>
            <person name="Senoo K."/>
        </authorList>
    </citation>
    <scope>NUCLEOTIDE SEQUENCE</scope>
    <source>
        <strain evidence="4">Red802</strain>
    </source>
</reference>
<gene>
    <name evidence="4" type="ORF">GETHED_20500</name>
</gene>
<proteinExistence type="predicted"/>
<dbReference type="CDD" id="cd01948">
    <property type="entry name" value="EAL"/>
    <property type="match status" value="1"/>
</dbReference>
<keyword evidence="5" id="KW-1185">Reference proteome</keyword>
<evidence type="ECO:0000256" key="1">
    <source>
        <dbReference type="SAM" id="Coils"/>
    </source>
</evidence>
<dbReference type="InterPro" id="IPR029787">
    <property type="entry name" value="Nucleotide_cyclase"/>
</dbReference>
<comment type="caution">
    <text evidence="4">The sequence shown here is derived from an EMBL/GenBank/DDBJ whole genome shotgun (WGS) entry which is preliminary data.</text>
</comment>
<dbReference type="SMART" id="SM00267">
    <property type="entry name" value="GGDEF"/>
    <property type="match status" value="1"/>
</dbReference>
<dbReference type="InterPro" id="IPR000160">
    <property type="entry name" value="GGDEF_dom"/>
</dbReference>
<accession>A0ABQ5PZX3</accession>
<dbReference type="SUPFAM" id="SSF55073">
    <property type="entry name" value="Nucleotide cyclase"/>
    <property type="match status" value="1"/>
</dbReference>
<feature type="domain" description="GGDEF" evidence="3">
    <location>
        <begin position="61"/>
        <end position="194"/>
    </location>
</feature>
<dbReference type="Pfam" id="PF00563">
    <property type="entry name" value="EAL"/>
    <property type="match status" value="1"/>
</dbReference>
<sequence>MLKIDRLDAIGRLRNAERRINALEQRVSELSLLDAVTGLPNHRHFEDRLSQSLLVAQRHGHIVAFLLMDLDRFKRVNDLLGHSGGDEVLRLVGQRLQEALRQGDTLACMGGDRFLVLLPEIKDVVAAARVGQKLLEALQAPFRAGSRELDLTASIGVCVYPNDGMDPHVLEAHAESALVRAKERGGGRIECFTSTLNEVSLERQELESCLRSALQNGELQMYYQPQFFMDGRLAGAEALMRWNHPLLGSVPPVKFIPLAEESRLILPIGEWALRETCGQMAKWQAISPSPLLLAVNVSVLQFANGDWDACVARALADTGLDPGCLELELTESMVMRQGHEDLAPLHRLREIGTRIAIDDFGTGYSSLGYLQRLPITTLKLDQSFIAALTSEDPGLSSEAIVRAVIQLAHSLNLTVVAEGVETEGQRDMLELLGCDCLQGFLLGRPLPADAFEAMLEFMSTKQFLKKAARGQEEVKVVRAVPAGRGRGAR</sequence>
<dbReference type="PROSITE" id="PS50887">
    <property type="entry name" value="GGDEF"/>
    <property type="match status" value="1"/>
</dbReference>
<dbReference type="PROSITE" id="PS50883">
    <property type="entry name" value="EAL"/>
    <property type="match status" value="1"/>
</dbReference>
<evidence type="ECO:0008006" key="6">
    <source>
        <dbReference type="Google" id="ProtNLM"/>
    </source>
</evidence>
<dbReference type="InterPro" id="IPR052155">
    <property type="entry name" value="Biofilm_reg_signaling"/>
</dbReference>
<evidence type="ECO:0000259" key="2">
    <source>
        <dbReference type="PROSITE" id="PS50883"/>
    </source>
</evidence>
<organism evidence="4 5">
    <name type="scientific">Geothrix edaphica</name>
    <dbReference type="NCBI Taxonomy" id="2927976"/>
    <lineage>
        <taxon>Bacteria</taxon>
        <taxon>Pseudomonadati</taxon>
        <taxon>Acidobacteriota</taxon>
        <taxon>Holophagae</taxon>
        <taxon>Holophagales</taxon>
        <taxon>Holophagaceae</taxon>
        <taxon>Geothrix</taxon>
    </lineage>
</organism>
<dbReference type="SUPFAM" id="SSF141868">
    <property type="entry name" value="EAL domain-like"/>
    <property type="match status" value="1"/>
</dbReference>
<keyword evidence="1" id="KW-0175">Coiled coil</keyword>
<dbReference type="SMART" id="SM00052">
    <property type="entry name" value="EAL"/>
    <property type="match status" value="1"/>
</dbReference>
<dbReference type="CDD" id="cd01949">
    <property type="entry name" value="GGDEF"/>
    <property type="match status" value="1"/>
</dbReference>